<dbReference type="Pfam" id="PF14534">
    <property type="entry name" value="DUF4440"/>
    <property type="match status" value="1"/>
</dbReference>
<reference evidence="3" key="2">
    <citation type="submission" date="2020-09" db="EMBL/GenBank/DDBJ databases">
        <authorList>
            <person name="Sun Q."/>
            <person name="Zhou Y."/>
        </authorList>
    </citation>
    <scope>NUCLEOTIDE SEQUENCE</scope>
    <source>
        <strain evidence="3">CGMCC 1.15290</strain>
    </source>
</reference>
<feature type="signal peptide" evidence="1">
    <location>
        <begin position="1"/>
        <end position="29"/>
    </location>
</feature>
<comment type="caution">
    <text evidence="3">The sequence shown here is derived from an EMBL/GenBank/DDBJ whole genome shotgun (WGS) entry which is preliminary data.</text>
</comment>
<keyword evidence="1" id="KW-0732">Signal</keyword>
<evidence type="ECO:0000313" key="4">
    <source>
        <dbReference type="Proteomes" id="UP000627292"/>
    </source>
</evidence>
<gene>
    <name evidence="3" type="ORF">GCM10011379_36260</name>
</gene>
<name>A0A917IZY7_9BACT</name>
<feature type="chain" id="PRO_5038100210" description="DUF4440 domain-containing protein" evidence="1">
    <location>
        <begin position="30"/>
        <end position="165"/>
    </location>
</feature>
<evidence type="ECO:0000259" key="2">
    <source>
        <dbReference type="Pfam" id="PF14534"/>
    </source>
</evidence>
<dbReference type="InterPro" id="IPR027843">
    <property type="entry name" value="DUF4440"/>
</dbReference>
<dbReference type="Proteomes" id="UP000627292">
    <property type="component" value="Unassembled WGS sequence"/>
</dbReference>
<keyword evidence="4" id="KW-1185">Reference proteome</keyword>
<dbReference type="SUPFAM" id="SSF54427">
    <property type="entry name" value="NTF2-like"/>
    <property type="match status" value="1"/>
</dbReference>
<dbReference type="InterPro" id="IPR032710">
    <property type="entry name" value="NTF2-like_dom_sf"/>
</dbReference>
<evidence type="ECO:0000256" key="1">
    <source>
        <dbReference type="SAM" id="SignalP"/>
    </source>
</evidence>
<evidence type="ECO:0000313" key="3">
    <source>
        <dbReference type="EMBL" id="GGH74054.1"/>
    </source>
</evidence>
<organism evidence="3 4">
    <name type="scientific">Filimonas zeae</name>
    <dbReference type="NCBI Taxonomy" id="1737353"/>
    <lineage>
        <taxon>Bacteria</taxon>
        <taxon>Pseudomonadati</taxon>
        <taxon>Bacteroidota</taxon>
        <taxon>Chitinophagia</taxon>
        <taxon>Chitinophagales</taxon>
        <taxon>Chitinophagaceae</taxon>
        <taxon>Filimonas</taxon>
    </lineage>
</organism>
<feature type="domain" description="DUF4440" evidence="2">
    <location>
        <begin position="48"/>
        <end position="158"/>
    </location>
</feature>
<accession>A0A917IZY7</accession>
<sequence>MFSLINTNRNMKPLLAICITLFAAGAAKAQTPPAAPYIPDDTALYRTIVQQDSIFFHAYNTCDMATQEAMYADSIEFYHDKGGLMTSKKEILESTRKYICGKVTRQLQPGSIEVYPIKGFGAVEMATHRFHNNQEPDAPSHPGKFIVIWKQNGTRWQLSRIVSLH</sequence>
<dbReference type="Gene3D" id="3.10.450.50">
    <property type="match status" value="1"/>
</dbReference>
<proteinExistence type="predicted"/>
<protein>
    <recommendedName>
        <fullName evidence="2">DUF4440 domain-containing protein</fullName>
    </recommendedName>
</protein>
<dbReference type="EMBL" id="BMIB01000003">
    <property type="protein sequence ID" value="GGH74054.1"/>
    <property type="molecule type" value="Genomic_DNA"/>
</dbReference>
<reference evidence="3" key="1">
    <citation type="journal article" date="2014" name="Int. J. Syst. Evol. Microbiol.">
        <title>Complete genome sequence of Corynebacterium casei LMG S-19264T (=DSM 44701T), isolated from a smear-ripened cheese.</title>
        <authorList>
            <consortium name="US DOE Joint Genome Institute (JGI-PGF)"/>
            <person name="Walter F."/>
            <person name="Albersmeier A."/>
            <person name="Kalinowski J."/>
            <person name="Ruckert C."/>
        </authorList>
    </citation>
    <scope>NUCLEOTIDE SEQUENCE</scope>
    <source>
        <strain evidence="3">CGMCC 1.15290</strain>
    </source>
</reference>
<dbReference type="AlphaFoldDB" id="A0A917IZY7"/>